<accession>A0A2K3JN71</accession>
<gene>
    <name evidence="2" type="ORF">L195_g049115</name>
</gene>
<reference evidence="2 3" key="1">
    <citation type="journal article" date="2014" name="Am. J. Bot.">
        <title>Genome assembly and annotation for red clover (Trifolium pratense; Fabaceae).</title>
        <authorList>
            <person name="Istvanek J."/>
            <person name="Jaros M."/>
            <person name="Krenek A."/>
            <person name="Repkova J."/>
        </authorList>
    </citation>
    <scope>NUCLEOTIDE SEQUENCE [LARGE SCALE GENOMIC DNA]</scope>
    <source>
        <strain evidence="3">cv. Tatra</strain>
        <tissue evidence="2">Young leaves</tissue>
    </source>
</reference>
<sequence length="225" mass="24744">KHGFPPGYRFKDGTLVVNKHHGQASAHYGHASANHVASEDHGGKNAVDNRIATFSSQEYQALMALLKSNSQNAGEGTSQVNSITKVIASSYCNDKQGIGFTPLNTWILDSGATDHICASLSLFTSYRQVKAIPVKLPNGNTVITDTVGDICITSELILKDVLYMPYFRYNLISVSRVTHDLDCKFVFTNTMCIIQNALQRTIGLGKLQHGLYYLDLPQSQLNIHK</sequence>
<evidence type="ECO:0000259" key="1">
    <source>
        <dbReference type="Pfam" id="PF22936"/>
    </source>
</evidence>
<dbReference type="Pfam" id="PF22936">
    <property type="entry name" value="Pol_BBD"/>
    <property type="match status" value="1"/>
</dbReference>
<reference evidence="2 3" key="2">
    <citation type="journal article" date="2017" name="Front. Plant Sci.">
        <title>Gene Classification and Mining of Molecular Markers Useful in Red Clover (Trifolium pratense) Breeding.</title>
        <authorList>
            <person name="Istvanek J."/>
            <person name="Dluhosova J."/>
            <person name="Dluhos P."/>
            <person name="Patkova L."/>
            <person name="Nedelnik J."/>
            <person name="Repkova J."/>
        </authorList>
    </citation>
    <scope>NUCLEOTIDE SEQUENCE [LARGE SCALE GENOMIC DNA]</scope>
    <source>
        <strain evidence="3">cv. Tatra</strain>
        <tissue evidence="2">Young leaves</tissue>
    </source>
</reference>
<dbReference type="InterPro" id="IPR054722">
    <property type="entry name" value="PolX-like_BBD"/>
</dbReference>
<feature type="non-terminal residue" evidence="2">
    <location>
        <position position="225"/>
    </location>
</feature>
<organism evidence="2 3">
    <name type="scientific">Trifolium pratense</name>
    <name type="common">Red clover</name>
    <dbReference type="NCBI Taxonomy" id="57577"/>
    <lineage>
        <taxon>Eukaryota</taxon>
        <taxon>Viridiplantae</taxon>
        <taxon>Streptophyta</taxon>
        <taxon>Embryophyta</taxon>
        <taxon>Tracheophyta</taxon>
        <taxon>Spermatophyta</taxon>
        <taxon>Magnoliopsida</taxon>
        <taxon>eudicotyledons</taxon>
        <taxon>Gunneridae</taxon>
        <taxon>Pentapetalae</taxon>
        <taxon>rosids</taxon>
        <taxon>fabids</taxon>
        <taxon>Fabales</taxon>
        <taxon>Fabaceae</taxon>
        <taxon>Papilionoideae</taxon>
        <taxon>50 kb inversion clade</taxon>
        <taxon>NPAAA clade</taxon>
        <taxon>Hologalegina</taxon>
        <taxon>IRL clade</taxon>
        <taxon>Trifolieae</taxon>
        <taxon>Trifolium</taxon>
    </lineage>
</organism>
<feature type="domain" description="Retrovirus-related Pol polyprotein from transposon TNT 1-94-like beta-barrel" evidence="1">
    <location>
        <begin position="106"/>
        <end position="178"/>
    </location>
</feature>
<evidence type="ECO:0000313" key="2">
    <source>
        <dbReference type="EMBL" id="PNX55486.1"/>
    </source>
</evidence>
<comment type="caution">
    <text evidence="2">The sequence shown here is derived from an EMBL/GenBank/DDBJ whole genome shotgun (WGS) entry which is preliminary data.</text>
</comment>
<protein>
    <recommendedName>
        <fullName evidence="1">Retrovirus-related Pol polyprotein from transposon TNT 1-94-like beta-barrel domain-containing protein</fullName>
    </recommendedName>
</protein>
<feature type="non-terminal residue" evidence="2">
    <location>
        <position position="1"/>
    </location>
</feature>
<proteinExistence type="predicted"/>
<dbReference type="Proteomes" id="UP000236291">
    <property type="component" value="Unassembled WGS sequence"/>
</dbReference>
<dbReference type="EMBL" id="ASHM01071679">
    <property type="protein sequence ID" value="PNX55486.1"/>
    <property type="molecule type" value="Genomic_DNA"/>
</dbReference>
<dbReference type="AlphaFoldDB" id="A0A2K3JN71"/>
<evidence type="ECO:0000313" key="3">
    <source>
        <dbReference type="Proteomes" id="UP000236291"/>
    </source>
</evidence>
<name>A0A2K3JN71_TRIPR</name>